<comment type="subcellular location">
    <subcellularLocation>
        <location evidence="8">Cytoplasm</location>
    </subcellularLocation>
</comment>
<evidence type="ECO:0000256" key="1">
    <source>
        <dbReference type="ARBA" id="ARBA00022490"/>
    </source>
</evidence>
<keyword evidence="6 8" id="KW-0342">GTP-binding</keyword>
<evidence type="ECO:0000256" key="6">
    <source>
        <dbReference type="ARBA" id="ARBA00023134"/>
    </source>
</evidence>
<dbReference type="Proteomes" id="UP000625316">
    <property type="component" value="Unassembled WGS sequence"/>
</dbReference>
<comment type="function">
    <text evidence="8">Transfers a GMP moiety from GTP to Mo-molybdopterin (Mo-MPT) cofactor (Moco or molybdenum cofactor) to form Mo-molybdopterin guanine dinucleotide (Mo-MGD) cofactor.</text>
</comment>
<dbReference type="RefSeq" id="WP_264323426.1">
    <property type="nucleotide sequence ID" value="NZ_JADEXQ010000005.1"/>
</dbReference>
<feature type="binding site" evidence="8">
    <location>
        <position position="71"/>
    </location>
    <ligand>
        <name>GTP</name>
        <dbReference type="ChEBI" id="CHEBI:37565"/>
    </ligand>
</feature>
<dbReference type="InterPro" id="IPR025877">
    <property type="entry name" value="MobA-like_NTP_Trfase"/>
</dbReference>
<evidence type="ECO:0000313" key="11">
    <source>
        <dbReference type="Proteomes" id="UP000625316"/>
    </source>
</evidence>
<evidence type="ECO:0000256" key="5">
    <source>
        <dbReference type="ARBA" id="ARBA00022842"/>
    </source>
</evidence>
<comment type="catalytic activity">
    <reaction evidence="8">
        <text>Mo-molybdopterin + GTP + H(+) = Mo-molybdopterin guanine dinucleotide + diphosphate</text>
        <dbReference type="Rhea" id="RHEA:34243"/>
        <dbReference type="ChEBI" id="CHEBI:15378"/>
        <dbReference type="ChEBI" id="CHEBI:33019"/>
        <dbReference type="ChEBI" id="CHEBI:37565"/>
        <dbReference type="ChEBI" id="CHEBI:71302"/>
        <dbReference type="ChEBI" id="CHEBI:71310"/>
        <dbReference type="EC" id="2.7.7.77"/>
    </reaction>
</comment>
<evidence type="ECO:0000259" key="9">
    <source>
        <dbReference type="Pfam" id="PF12804"/>
    </source>
</evidence>
<dbReference type="PANTHER" id="PTHR19136:SF81">
    <property type="entry name" value="MOLYBDENUM COFACTOR GUANYLYLTRANSFERASE"/>
    <property type="match status" value="1"/>
</dbReference>
<dbReference type="GO" id="GO:0006777">
    <property type="term" value="P:Mo-molybdopterin cofactor biosynthetic process"/>
    <property type="evidence" value="ECO:0007669"/>
    <property type="project" value="UniProtKB-KW"/>
</dbReference>
<proteinExistence type="inferred from homology"/>
<dbReference type="Gene3D" id="3.90.550.10">
    <property type="entry name" value="Spore Coat Polysaccharide Biosynthesis Protein SpsA, Chain A"/>
    <property type="match status" value="1"/>
</dbReference>
<dbReference type="InterPro" id="IPR013482">
    <property type="entry name" value="Molybde_CF_guanTrfase"/>
</dbReference>
<keyword evidence="2 8" id="KW-0808">Transferase</keyword>
<name>A0A928VL35_9CYAN</name>
<dbReference type="GO" id="GO:0005525">
    <property type="term" value="F:GTP binding"/>
    <property type="evidence" value="ECO:0007669"/>
    <property type="project" value="UniProtKB-UniRule"/>
</dbReference>
<comment type="caution">
    <text evidence="10">The sequence shown here is derived from an EMBL/GenBank/DDBJ whole genome shotgun (WGS) entry which is preliminary data.</text>
</comment>
<accession>A0A928VL35</accession>
<dbReference type="Pfam" id="PF12804">
    <property type="entry name" value="NTP_transf_3"/>
    <property type="match status" value="1"/>
</dbReference>
<keyword evidence="11" id="KW-1185">Reference proteome</keyword>
<sequence>MISDRLSTIVLAGGLSRRMGRDKALLEIQGVPLLKHVTDRVLPFSQPVFVVTAWPEAYQSIVAPDCHLITDEISAGPMMGFAQGLAKVETNWILLLSCDLPQLDQTTILRWIQHLGAVPETAIAYLPQGEKGWEPLCGFYRLSCREALQTFIDQGGRSFQKWLQTQVVEVLSVEDRRVLFNCNTPEDWQQVSDQYK</sequence>
<feature type="binding site" evidence="8">
    <location>
        <position position="99"/>
    </location>
    <ligand>
        <name>Mg(2+)</name>
        <dbReference type="ChEBI" id="CHEBI:18420"/>
    </ligand>
</feature>
<evidence type="ECO:0000256" key="4">
    <source>
        <dbReference type="ARBA" id="ARBA00022741"/>
    </source>
</evidence>
<organism evidence="10 11">
    <name type="scientific">Romeriopsis navalis LEGE 11480</name>
    <dbReference type="NCBI Taxonomy" id="2777977"/>
    <lineage>
        <taxon>Bacteria</taxon>
        <taxon>Bacillati</taxon>
        <taxon>Cyanobacteriota</taxon>
        <taxon>Cyanophyceae</taxon>
        <taxon>Leptolyngbyales</taxon>
        <taxon>Leptolyngbyaceae</taxon>
        <taxon>Romeriopsis</taxon>
        <taxon>Romeriopsis navalis</taxon>
    </lineage>
</organism>
<reference evidence="10" key="1">
    <citation type="submission" date="2020-10" db="EMBL/GenBank/DDBJ databases">
        <authorList>
            <person name="Castelo-Branco R."/>
            <person name="Eusebio N."/>
            <person name="Adriana R."/>
            <person name="Vieira A."/>
            <person name="Brugerolle De Fraissinette N."/>
            <person name="Rezende De Castro R."/>
            <person name="Schneider M.P."/>
            <person name="Vasconcelos V."/>
            <person name="Leao P.N."/>
        </authorList>
    </citation>
    <scope>NUCLEOTIDE SEQUENCE</scope>
    <source>
        <strain evidence="10">LEGE 11480</strain>
    </source>
</reference>
<dbReference type="NCBIfam" id="NF002741">
    <property type="entry name" value="PRK02726.1"/>
    <property type="match status" value="1"/>
</dbReference>
<evidence type="ECO:0000256" key="7">
    <source>
        <dbReference type="ARBA" id="ARBA00023150"/>
    </source>
</evidence>
<dbReference type="InterPro" id="IPR029044">
    <property type="entry name" value="Nucleotide-diphossugar_trans"/>
</dbReference>
<evidence type="ECO:0000256" key="8">
    <source>
        <dbReference type="HAMAP-Rule" id="MF_00316"/>
    </source>
</evidence>
<dbReference type="AlphaFoldDB" id="A0A928VL35"/>
<protein>
    <recommendedName>
        <fullName evidence="8">Probable molybdenum cofactor guanylyltransferase</fullName>
        <shortName evidence="8">MoCo guanylyltransferase</shortName>
        <ecNumber evidence="8">2.7.7.77</ecNumber>
    </recommendedName>
    <alternativeName>
        <fullName evidence="8">GTP:molybdopterin guanylyltransferase</fullName>
    </alternativeName>
    <alternativeName>
        <fullName evidence="8">Mo-MPT guanylyltransferase</fullName>
    </alternativeName>
    <alternativeName>
        <fullName evidence="8">Molybdopterin guanylyltransferase</fullName>
    </alternativeName>
    <alternativeName>
        <fullName evidence="8">Molybdopterin-guanine dinucleotide synthase</fullName>
        <shortName evidence="8">MGD synthase</shortName>
    </alternativeName>
</protein>
<dbReference type="EMBL" id="JADEXQ010000005">
    <property type="protein sequence ID" value="MBE9028601.1"/>
    <property type="molecule type" value="Genomic_DNA"/>
</dbReference>
<comment type="similarity">
    <text evidence="8">Belongs to the MobA family.</text>
</comment>
<dbReference type="EC" id="2.7.7.77" evidence="8"/>
<evidence type="ECO:0000256" key="3">
    <source>
        <dbReference type="ARBA" id="ARBA00022723"/>
    </source>
</evidence>
<comment type="caution">
    <text evidence="8">Lacks conserved residue(s) required for the propagation of feature annotation.</text>
</comment>
<comment type="cofactor">
    <cofactor evidence="8">
        <name>Mg(2+)</name>
        <dbReference type="ChEBI" id="CHEBI:18420"/>
    </cofactor>
</comment>
<dbReference type="SUPFAM" id="SSF53448">
    <property type="entry name" value="Nucleotide-diphospho-sugar transferases"/>
    <property type="match status" value="1"/>
</dbReference>
<keyword evidence="5 8" id="KW-0460">Magnesium</keyword>
<evidence type="ECO:0000313" key="10">
    <source>
        <dbReference type="EMBL" id="MBE9028601.1"/>
    </source>
</evidence>
<feature type="binding site" evidence="8">
    <location>
        <position position="99"/>
    </location>
    <ligand>
        <name>GTP</name>
        <dbReference type="ChEBI" id="CHEBI:37565"/>
    </ligand>
</feature>
<dbReference type="HAMAP" id="MF_00316">
    <property type="entry name" value="MobA"/>
    <property type="match status" value="1"/>
</dbReference>
<dbReference type="GO" id="GO:0005737">
    <property type="term" value="C:cytoplasm"/>
    <property type="evidence" value="ECO:0007669"/>
    <property type="project" value="UniProtKB-SubCell"/>
</dbReference>
<dbReference type="GO" id="GO:0061603">
    <property type="term" value="F:molybdenum cofactor guanylyltransferase activity"/>
    <property type="evidence" value="ECO:0007669"/>
    <property type="project" value="UniProtKB-EC"/>
</dbReference>
<keyword evidence="7 8" id="KW-0501">Molybdenum cofactor biosynthesis</keyword>
<dbReference type="CDD" id="cd02503">
    <property type="entry name" value="MobA"/>
    <property type="match status" value="1"/>
</dbReference>
<comment type="domain">
    <text evidence="8">The N-terminal domain determines nucleotide recognition and specific binding, while the C-terminal domain determines the specific binding to the target protein.</text>
</comment>
<keyword evidence="4 8" id="KW-0547">Nucleotide-binding</keyword>
<dbReference type="PANTHER" id="PTHR19136">
    <property type="entry name" value="MOLYBDENUM COFACTOR GUANYLYLTRANSFERASE"/>
    <property type="match status" value="1"/>
</dbReference>
<dbReference type="GO" id="GO:0046872">
    <property type="term" value="F:metal ion binding"/>
    <property type="evidence" value="ECO:0007669"/>
    <property type="project" value="UniProtKB-KW"/>
</dbReference>
<feature type="binding site" evidence="8">
    <location>
        <begin position="11"/>
        <end position="13"/>
    </location>
    <ligand>
        <name>GTP</name>
        <dbReference type="ChEBI" id="CHEBI:37565"/>
    </ligand>
</feature>
<keyword evidence="10" id="KW-0548">Nucleotidyltransferase</keyword>
<keyword evidence="1 8" id="KW-0963">Cytoplasm</keyword>
<gene>
    <name evidence="8" type="primary">mobA</name>
    <name evidence="10" type="ORF">IQ266_02370</name>
</gene>
<keyword evidence="3 8" id="KW-0479">Metal-binding</keyword>
<evidence type="ECO:0000256" key="2">
    <source>
        <dbReference type="ARBA" id="ARBA00022679"/>
    </source>
</evidence>
<feature type="domain" description="MobA-like NTP transferase" evidence="9">
    <location>
        <begin position="9"/>
        <end position="163"/>
    </location>
</feature>
<feature type="binding site" evidence="8">
    <location>
        <position position="23"/>
    </location>
    <ligand>
        <name>GTP</name>
        <dbReference type="ChEBI" id="CHEBI:37565"/>
    </ligand>
</feature>